<name>A0A0D0A363_9AGAM</name>
<dbReference type="AlphaFoldDB" id="A0A0D0A363"/>
<dbReference type="HOGENOM" id="CLU_2801155_0_0_1"/>
<protein>
    <submittedName>
        <fullName evidence="1">Uncharacterized protein</fullName>
    </submittedName>
</protein>
<organism evidence="1 2">
    <name type="scientific">Suillus luteus UH-Slu-Lm8-n1</name>
    <dbReference type="NCBI Taxonomy" id="930992"/>
    <lineage>
        <taxon>Eukaryota</taxon>
        <taxon>Fungi</taxon>
        <taxon>Dikarya</taxon>
        <taxon>Basidiomycota</taxon>
        <taxon>Agaricomycotina</taxon>
        <taxon>Agaricomycetes</taxon>
        <taxon>Agaricomycetidae</taxon>
        <taxon>Boletales</taxon>
        <taxon>Suillineae</taxon>
        <taxon>Suillaceae</taxon>
        <taxon>Suillus</taxon>
    </lineage>
</organism>
<reference evidence="1 2" key="1">
    <citation type="submission" date="2014-04" db="EMBL/GenBank/DDBJ databases">
        <authorList>
            <consortium name="DOE Joint Genome Institute"/>
            <person name="Kuo A."/>
            <person name="Ruytinx J."/>
            <person name="Rineau F."/>
            <person name="Colpaert J."/>
            <person name="Kohler A."/>
            <person name="Nagy L.G."/>
            <person name="Floudas D."/>
            <person name="Copeland A."/>
            <person name="Barry K.W."/>
            <person name="Cichocki N."/>
            <person name="Veneault-Fourrey C."/>
            <person name="LaButti K."/>
            <person name="Lindquist E.A."/>
            <person name="Lipzen A."/>
            <person name="Lundell T."/>
            <person name="Morin E."/>
            <person name="Murat C."/>
            <person name="Sun H."/>
            <person name="Tunlid A."/>
            <person name="Henrissat B."/>
            <person name="Grigoriev I.V."/>
            <person name="Hibbett D.S."/>
            <person name="Martin F."/>
            <person name="Nordberg H.P."/>
            <person name="Cantor M.N."/>
            <person name="Hua S.X."/>
        </authorList>
    </citation>
    <scope>NUCLEOTIDE SEQUENCE [LARGE SCALE GENOMIC DNA]</scope>
    <source>
        <strain evidence="1 2">UH-Slu-Lm8-n1</strain>
    </source>
</reference>
<proteinExistence type="predicted"/>
<gene>
    <name evidence="1" type="ORF">CY34DRAFT_29805</name>
</gene>
<accession>A0A0D0A363</accession>
<evidence type="ECO:0000313" key="1">
    <source>
        <dbReference type="EMBL" id="KIK32649.1"/>
    </source>
</evidence>
<dbReference type="InParanoid" id="A0A0D0A363"/>
<dbReference type="OrthoDB" id="2608786at2759"/>
<reference evidence="2" key="2">
    <citation type="submission" date="2015-01" db="EMBL/GenBank/DDBJ databases">
        <title>Evolutionary Origins and Diversification of the Mycorrhizal Mutualists.</title>
        <authorList>
            <consortium name="DOE Joint Genome Institute"/>
            <consortium name="Mycorrhizal Genomics Consortium"/>
            <person name="Kohler A."/>
            <person name="Kuo A."/>
            <person name="Nagy L.G."/>
            <person name="Floudas D."/>
            <person name="Copeland A."/>
            <person name="Barry K.W."/>
            <person name="Cichocki N."/>
            <person name="Veneault-Fourrey C."/>
            <person name="LaButti K."/>
            <person name="Lindquist E.A."/>
            <person name="Lipzen A."/>
            <person name="Lundell T."/>
            <person name="Morin E."/>
            <person name="Murat C."/>
            <person name="Riley R."/>
            <person name="Ohm R."/>
            <person name="Sun H."/>
            <person name="Tunlid A."/>
            <person name="Henrissat B."/>
            <person name="Grigoriev I.V."/>
            <person name="Hibbett D.S."/>
            <person name="Martin F."/>
        </authorList>
    </citation>
    <scope>NUCLEOTIDE SEQUENCE [LARGE SCALE GENOMIC DNA]</scope>
    <source>
        <strain evidence="2">UH-Slu-Lm8-n1</strain>
    </source>
</reference>
<dbReference type="EMBL" id="KN836159">
    <property type="protein sequence ID" value="KIK32649.1"/>
    <property type="molecule type" value="Genomic_DNA"/>
</dbReference>
<sequence length="68" mass="7742">DSEANLVMDLVRAKREVLAAQKALAECKLRETEVMASLLKFQVDTTEKKLEDTDMGLGYMRVIFKRHG</sequence>
<feature type="non-terminal residue" evidence="1">
    <location>
        <position position="1"/>
    </location>
</feature>
<dbReference type="Proteomes" id="UP000054485">
    <property type="component" value="Unassembled WGS sequence"/>
</dbReference>
<keyword evidence="2" id="KW-1185">Reference proteome</keyword>
<feature type="non-terminal residue" evidence="1">
    <location>
        <position position="68"/>
    </location>
</feature>
<evidence type="ECO:0000313" key="2">
    <source>
        <dbReference type="Proteomes" id="UP000054485"/>
    </source>
</evidence>